<dbReference type="AlphaFoldDB" id="A9KJ51"/>
<evidence type="ECO:0008006" key="3">
    <source>
        <dbReference type="Google" id="ProtNLM"/>
    </source>
</evidence>
<organism evidence="1 2">
    <name type="scientific">Lachnoclostridium phytofermentans (strain ATCC 700394 / DSM 18823 / ISDg)</name>
    <name type="common">Clostridium phytofermentans</name>
    <dbReference type="NCBI Taxonomy" id="357809"/>
    <lineage>
        <taxon>Bacteria</taxon>
        <taxon>Bacillati</taxon>
        <taxon>Bacillota</taxon>
        <taxon>Clostridia</taxon>
        <taxon>Lachnospirales</taxon>
        <taxon>Lachnospiraceae</taxon>
    </lineage>
</organism>
<keyword evidence="2" id="KW-1185">Reference proteome</keyword>
<dbReference type="HOGENOM" id="CLU_168781_4_0_9"/>
<evidence type="ECO:0000313" key="1">
    <source>
        <dbReference type="EMBL" id="ABX42463.1"/>
    </source>
</evidence>
<protein>
    <recommendedName>
        <fullName evidence="3">Spore coat protein</fullName>
    </recommendedName>
</protein>
<proteinExistence type="predicted"/>
<sequence length="60" mass="6968">MNLTAKELSCVQDILSEEELLIKKFQMLAEHSEDPQIKQQMLDISAKHQGHYNAIYSHLQ</sequence>
<dbReference type="RefSeq" id="WP_012200117.1">
    <property type="nucleotide sequence ID" value="NC_010001.1"/>
</dbReference>
<accession>A9KJ51</accession>
<dbReference type="KEGG" id="cpy:Cphy_2097"/>
<dbReference type="eggNOG" id="ENOG5033E38">
    <property type="taxonomic scope" value="Bacteria"/>
</dbReference>
<evidence type="ECO:0000313" key="2">
    <source>
        <dbReference type="Proteomes" id="UP000000370"/>
    </source>
</evidence>
<dbReference type="EMBL" id="CP000885">
    <property type="protein sequence ID" value="ABX42463.1"/>
    <property type="molecule type" value="Genomic_DNA"/>
</dbReference>
<gene>
    <name evidence="1" type="ordered locus">Cphy_2097</name>
</gene>
<dbReference type="Proteomes" id="UP000000370">
    <property type="component" value="Chromosome"/>
</dbReference>
<name>A9KJ51_LACP7</name>
<dbReference type="STRING" id="357809.Cphy_2097"/>
<reference evidence="2" key="1">
    <citation type="submission" date="2007-11" db="EMBL/GenBank/DDBJ databases">
        <title>Complete genome sequence of Clostridium phytofermentans ISDg.</title>
        <authorList>
            <person name="Leschine S.B."/>
            <person name="Warnick T.A."/>
            <person name="Blanchard J.L."/>
            <person name="Schnell D.J."/>
            <person name="Petit E.L."/>
            <person name="LaTouf W.G."/>
            <person name="Copeland A."/>
            <person name="Lucas S."/>
            <person name="Lapidus A."/>
            <person name="Barry K."/>
            <person name="Glavina del Rio T."/>
            <person name="Dalin E."/>
            <person name="Tice H."/>
            <person name="Pitluck S."/>
            <person name="Kiss H."/>
            <person name="Brettin T."/>
            <person name="Bruce D."/>
            <person name="Detter J.C."/>
            <person name="Han C."/>
            <person name="Kuske C."/>
            <person name="Schmutz J."/>
            <person name="Larimer F."/>
            <person name="Land M."/>
            <person name="Hauser L."/>
            <person name="Kyrpides N."/>
            <person name="Kim E.A."/>
            <person name="Richardson P."/>
        </authorList>
    </citation>
    <scope>NUCLEOTIDE SEQUENCE [LARGE SCALE GENOMIC DNA]</scope>
    <source>
        <strain evidence="2">ATCC 700394 / DSM 18823 / ISDg</strain>
    </source>
</reference>